<evidence type="ECO:0000313" key="2">
    <source>
        <dbReference type="Proteomes" id="UP001218218"/>
    </source>
</evidence>
<protein>
    <submittedName>
        <fullName evidence="1">Uncharacterized protein</fullName>
    </submittedName>
</protein>
<dbReference type="Proteomes" id="UP001218218">
    <property type="component" value="Unassembled WGS sequence"/>
</dbReference>
<reference evidence="1" key="1">
    <citation type="submission" date="2023-03" db="EMBL/GenBank/DDBJ databases">
        <title>Massive genome expansion in bonnet fungi (Mycena s.s.) driven by repeated elements and novel gene families across ecological guilds.</title>
        <authorList>
            <consortium name="Lawrence Berkeley National Laboratory"/>
            <person name="Harder C.B."/>
            <person name="Miyauchi S."/>
            <person name="Viragh M."/>
            <person name="Kuo A."/>
            <person name="Thoen E."/>
            <person name="Andreopoulos B."/>
            <person name="Lu D."/>
            <person name="Skrede I."/>
            <person name="Drula E."/>
            <person name="Henrissat B."/>
            <person name="Morin E."/>
            <person name="Kohler A."/>
            <person name="Barry K."/>
            <person name="LaButti K."/>
            <person name="Morin E."/>
            <person name="Salamov A."/>
            <person name="Lipzen A."/>
            <person name="Mereny Z."/>
            <person name="Hegedus B."/>
            <person name="Baldrian P."/>
            <person name="Stursova M."/>
            <person name="Weitz H."/>
            <person name="Taylor A."/>
            <person name="Grigoriev I.V."/>
            <person name="Nagy L.G."/>
            <person name="Martin F."/>
            <person name="Kauserud H."/>
        </authorList>
    </citation>
    <scope>NUCLEOTIDE SEQUENCE</scope>
    <source>
        <strain evidence="1">CBHHK002</strain>
    </source>
</reference>
<name>A0AAD6Z2X2_9AGAR</name>
<accession>A0AAD6Z2X2</accession>
<dbReference type="AlphaFoldDB" id="A0AAD6Z2X2"/>
<dbReference type="EMBL" id="JARIHO010000095">
    <property type="protein sequence ID" value="KAJ7305588.1"/>
    <property type="molecule type" value="Genomic_DNA"/>
</dbReference>
<proteinExistence type="predicted"/>
<gene>
    <name evidence="1" type="ORF">DFH08DRAFT_824889</name>
</gene>
<organism evidence="1 2">
    <name type="scientific">Mycena albidolilacea</name>
    <dbReference type="NCBI Taxonomy" id="1033008"/>
    <lineage>
        <taxon>Eukaryota</taxon>
        <taxon>Fungi</taxon>
        <taxon>Dikarya</taxon>
        <taxon>Basidiomycota</taxon>
        <taxon>Agaricomycotina</taxon>
        <taxon>Agaricomycetes</taxon>
        <taxon>Agaricomycetidae</taxon>
        <taxon>Agaricales</taxon>
        <taxon>Marasmiineae</taxon>
        <taxon>Mycenaceae</taxon>
        <taxon>Mycena</taxon>
    </lineage>
</organism>
<keyword evidence="2" id="KW-1185">Reference proteome</keyword>
<evidence type="ECO:0000313" key="1">
    <source>
        <dbReference type="EMBL" id="KAJ7305588.1"/>
    </source>
</evidence>
<comment type="caution">
    <text evidence="1">The sequence shown here is derived from an EMBL/GenBank/DDBJ whole genome shotgun (WGS) entry which is preliminary data.</text>
</comment>
<sequence>MAAMQQATLLVGFLNAASKSRQRVVQFLKDCTNMMPLQVGSGFDSGVHSICVISTSRFSNPQGIVRDDRTRLAAAKIPLLIQPWQAHHTKCDLLISPTEPRKLSVGN</sequence>